<sequence>MLMVGNDPIEAERLLVAGELVCPSCTGVLSPWGHARWRSSRGAAGTVRHRPRRGRCASCGSTHVLLAQVWLSRRADAVCVIGAALEAKAGGAGHRSVAGRLGRPVSTVRGWLRRFASRSEQLRVGFTRLLHELDPLAGPLVPQACPVADAVEVIGRAAAAAVLRLCPQPPWEYAARVTGGLLLAPPAGGGVSNTS</sequence>
<gene>
    <name evidence="1" type="ORF">BN11_4300007</name>
</gene>
<evidence type="ECO:0000313" key="2">
    <source>
        <dbReference type="Proteomes" id="UP000035763"/>
    </source>
</evidence>
<name>W6K450_9MICO</name>
<evidence type="ECO:0000313" key="1">
    <source>
        <dbReference type="EMBL" id="CCH74399.1"/>
    </source>
</evidence>
<accession>W6K450</accession>
<reference evidence="1 2" key="1">
    <citation type="journal article" date="2013" name="ISME J.">
        <title>A metabolic model for members of the genus Tetrasphaera involved in enhanced biological phosphorus removal.</title>
        <authorList>
            <person name="Kristiansen R."/>
            <person name="Nguyen H.T.T."/>
            <person name="Saunders A.M."/>
            <person name="Nielsen J.L."/>
            <person name="Wimmer R."/>
            <person name="Le V.Q."/>
            <person name="McIlroy S.J."/>
            <person name="Petrovski S."/>
            <person name="Seviour R.J."/>
            <person name="Calteau A."/>
            <person name="Nielsen K.L."/>
            <person name="Nielsen P.H."/>
        </authorList>
    </citation>
    <scope>NUCLEOTIDE SEQUENCE [LARGE SCALE GENOMIC DNA]</scope>
    <source>
        <strain evidence="1 2">Ben110</strain>
    </source>
</reference>
<proteinExistence type="predicted"/>
<keyword evidence="2" id="KW-1185">Reference proteome</keyword>
<dbReference type="OrthoDB" id="52928at2"/>
<dbReference type="AlphaFoldDB" id="W6K450"/>
<organism evidence="1 2">
    <name type="scientific">Nostocoides australiense Ben110</name>
    <dbReference type="NCBI Taxonomy" id="1193182"/>
    <lineage>
        <taxon>Bacteria</taxon>
        <taxon>Bacillati</taxon>
        <taxon>Actinomycetota</taxon>
        <taxon>Actinomycetes</taxon>
        <taxon>Micrococcales</taxon>
        <taxon>Intrasporangiaceae</taxon>
        <taxon>Nostocoides</taxon>
    </lineage>
</organism>
<dbReference type="Proteomes" id="UP000035763">
    <property type="component" value="Unassembled WGS sequence"/>
</dbReference>
<protein>
    <submittedName>
        <fullName evidence="1">Uncharacterized protein</fullName>
    </submittedName>
</protein>
<comment type="caution">
    <text evidence="1">The sequence shown here is derived from an EMBL/GenBank/DDBJ whole genome shotgun (WGS) entry which is preliminary data.</text>
</comment>
<dbReference type="EMBL" id="CAJA01000369">
    <property type="protein sequence ID" value="CCH74399.1"/>
    <property type="molecule type" value="Genomic_DNA"/>
</dbReference>